<keyword evidence="3" id="KW-1185">Reference proteome</keyword>
<dbReference type="EMBL" id="BPQB01000017">
    <property type="protein sequence ID" value="GJE90475.1"/>
    <property type="molecule type" value="Genomic_DNA"/>
</dbReference>
<reference evidence="2 3" key="1">
    <citation type="submission" date="2021-08" db="EMBL/GenBank/DDBJ databases">
        <title>Draft Genome Sequence of Phanerochaete sordida strain YK-624.</title>
        <authorList>
            <person name="Mori T."/>
            <person name="Dohra H."/>
            <person name="Suzuki T."/>
            <person name="Kawagishi H."/>
            <person name="Hirai H."/>
        </authorList>
    </citation>
    <scope>NUCLEOTIDE SEQUENCE [LARGE SCALE GENOMIC DNA]</scope>
    <source>
        <strain evidence="2 3">YK-624</strain>
    </source>
</reference>
<sequence length="174" mass="18736">MRGHASPNGASMTSQRPPSTARSLGITYASSCEQPAITDAHELCPVHSVQNPQSRVDFAAQRLPAKPLGFIVLQPRRESDLCAMKPRRWCLSIPARPQGTPVPEDSSWETLLASRREDPSDTPKIRPAALSSIESPATSPAVRASLSGLDGAGSPRTRSTHTLFPPPVQCSRHK</sequence>
<gene>
    <name evidence="2" type="ORF">PsYK624_066110</name>
</gene>
<feature type="compositionally biased region" description="Basic and acidic residues" evidence="1">
    <location>
        <begin position="114"/>
        <end position="124"/>
    </location>
</feature>
<accession>A0A9P3LCQ6</accession>
<feature type="compositionally biased region" description="Polar residues" evidence="1">
    <location>
        <begin position="8"/>
        <end position="26"/>
    </location>
</feature>
<comment type="caution">
    <text evidence="2">The sequence shown here is derived from an EMBL/GenBank/DDBJ whole genome shotgun (WGS) entry which is preliminary data.</text>
</comment>
<protein>
    <submittedName>
        <fullName evidence="2">Uncharacterized protein</fullName>
    </submittedName>
</protein>
<feature type="region of interest" description="Disordered" evidence="1">
    <location>
        <begin position="1"/>
        <end position="26"/>
    </location>
</feature>
<evidence type="ECO:0000313" key="3">
    <source>
        <dbReference type="Proteomes" id="UP000703269"/>
    </source>
</evidence>
<proteinExistence type="predicted"/>
<dbReference type="AlphaFoldDB" id="A0A9P3LCQ6"/>
<dbReference type="Proteomes" id="UP000703269">
    <property type="component" value="Unassembled WGS sequence"/>
</dbReference>
<feature type="region of interest" description="Disordered" evidence="1">
    <location>
        <begin position="94"/>
        <end position="174"/>
    </location>
</feature>
<organism evidence="2 3">
    <name type="scientific">Phanerochaete sordida</name>
    <dbReference type="NCBI Taxonomy" id="48140"/>
    <lineage>
        <taxon>Eukaryota</taxon>
        <taxon>Fungi</taxon>
        <taxon>Dikarya</taxon>
        <taxon>Basidiomycota</taxon>
        <taxon>Agaricomycotina</taxon>
        <taxon>Agaricomycetes</taxon>
        <taxon>Polyporales</taxon>
        <taxon>Phanerochaetaceae</taxon>
        <taxon>Phanerochaete</taxon>
    </lineage>
</organism>
<evidence type="ECO:0000313" key="2">
    <source>
        <dbReference type="EMBL" id="GJE90475.1"/>
    </source>
</evidence>
<name>A0A9P3LCQ6_9APHY</name>
<evidence type="ECO:0000256" key="1">
    <source>
        <dbReference type="SAM" id="MobiDB-lite"/>
    </source>
</evidence>